<reference evidence="2" key="1">
    <citation type="submission" date="2020-06" db="EMBL/GenBank/DDBJ databases">
        <title>Draft genome of Bugula neritina, a colonial animal packing powerful symbionts and potential medicines.</title>
        <authorList>
            <person name="Rayko M."/>
        </authorList>
    </citation>
    <scope>NUCLEOTIDE SEQUENCE [LARGE SCALE GENOMIC DNA]</scope>
    <source>
        <strain evidence="2">Kwan_BN1</strain>
    </source>
</reference>
<dbReference type="Gene3D" id="2.30.42.10">
    <property type="match status" value="1"/>
</dbReference>
<dbReference type="Pfam" id="PF00595">
    <property type="entry name" value="PDZ"/>
    <property type="match status" value="1"/>
</dbReference>
<dbReference type="SMART" id="SM00228">
    <property type="entry name" value="PDZ"/>
    <property type="match status" value="1"/>
</dbReference>
<dbReference type="EMBL" id="VXIV02002126">
    <property type="protein sequence ID" value="KAF6027182.1"/>
    <property type="molecule type" value="Genomic_DNA"/>
</dbReference>
<evidence type="ECO:0000313" key="3">
    <source>
        <dbReference type="Proteomes" id="UP000593567"/>
    </source>
</evidence>
<dbReference type="InterPro" id="IPR001478">
    <property type="entry name" value="PDZ"/>
</dbReference>
<accession>A0A7J7JLG0</accession>
<dbReference type="AlphaFoldDB" id="A0A7J7JLG0"/>
<gene>
    <name evidence="2" type="ORF">EB796_014503</name>
</gene>
<comment type="caution">
    <text evidence="2">The sequence shown here is derived from an EMBL/GenBank/DDBJ whole genome shotgun (WGS) entry which is preliminary data.</text>
</comment>
<dbReference type="InterPro" id="IPR036034">
    <property type="entry name" value="PDZ_sf"/>
</dbReference>
<dbReference type="Proteomes" id="UP000593567">
    <property type="component" value="Unassembled WGS sequence"/>
</dbReference>
<feature type="domain" description="PDZ" evidence="1">
    <location>
        <begin position="34"/>
        <end position="99"/>
    </location>
</feature>
<keyword evidence="3" id="KW-1185">Reference proteome</keyword>
<proteinExistence type="predicted"/>
<name>A0A7J7JLG0_BUGNE</name>
<sequence>MMMDTRKKVSVEDNKSNTLDRAAPASFQNLDCIEVNLVGKDVSGLGFDVKGNPRDGISVSNVHERGAAKESRMIKVGDKVLSLTISFDNMVYEDALTLLSYASPYPIKLVLGKEAKPRQGKY</sequence>
<dbReference type="PROSITE" id="PS50106">
    <property type="entry name" value="PDZ"/>
    <property type="match status" value="1"/>
</dbReference>
<evidence type="ECO:0000259" key="1">
    <source>
        <dbReference type="PROSITE" id="PS50106"/>
    </source>
</evidence>
<dbReference type="OrthoDB" id="447516at2759"/>
<organism evidence="2 3">
    <name type="scientific">Bugula neritina</name>
    <name type="common">Brown bryozoan</name>
    <name type="synonym">Sertularia neritina</name>
    <dbReference type="NCBI Taxonomy" id="10212"/>
    <lineage>
        <taxon>Eukaryota</taxon>
        <taxon>Metazoa</taxon>
        <taxon>Spiralia</taxon>
        <taxon>Lophotrochozoa</taxon>
        <taxon>Bryozoa</taxon>
        <taxon>Gymnolaemata</taxon>
        <taxon>Cheilostomatida</taxon>
        <taxon>Flustrina</taxon>
        <taxon>Buguloidea</taxon>
        <taxon>Bugulidae</taxon>
        <taxon>Bugula</taxon>
    </lineage>
</organism>
<evidence type="ECO:0000313" key="2">
    <source>
        <dbReference type="EMBL" id="KAF6027182.1"/>
    </source>
</evidence>
<protein>
    <recommendedName>
        <fullName evidence="1">PDZ domain-containing protein</fullName>
    </recommendedName>
</protein>
<dbReference type="CDD" id="cd00136">
    <property type="entry name" value="PDZ_canonical"/>
    <property type="match status" value="1"/>
</dbReference>
<dbReference type="SUPFAM" id="SSF50156">
    <property type="entry name" value="PDZ domain-like"/>
    <property type="match status" value="1"/>
</dbReference>